<protein>
    <submittedName>
        <fullName evidence="2">Antitoxin Phd/YefM</fullName>
    </submittedName>
</protein>
<sequence length="113" mass="13009">MWGMKMKSVSFENVRKELSEISNNVKYGRENYILTKNNKPYIGIVPIEMIYLLKELLDASKQKKSLSKIIANYAINITDEDFEFLSALEKNPGKLNRETKKAFSSAKDKISNL</sequence>
<proteinExistence type="inferred from homology"/>
<dbReference type="SUPFAM" id="SSF143120">
    <property type="entry name" value="YefM-like"/>
    <property type="match status" value="1"/>
</dbReference>
<dbReference type="EMBL" id="LKHV01000010">
    <property type="protein sequence ID" value="KRG17962.1"/>
    <property type="molecule type" value="Genomic_DNA"/>
</dbReference>
<dbReference type="Gene3D" id="3.40.1620.10">
    <property type="entry name" value="YefM-like domain"/>
    <property type="match status" value="1"/>
</dbReference>
<comment type="similarity">
    <text evidence="1">Belongs to the phD/YefM antitoxin family.</text>
</comment>
<name>A0A0Q9YKU0_9GAMM</name>
<evidence type="ECO:0000256" key="1">
    <source>
        <dbReference type="ARBA" id="ARBA00009981"/>
    </source>
</evidence>
<dbReference type="AlphaFoldDB" id="A0A0Q9YKU0"/>
<accession>A0A0Q9YKU0</accession>
<comment type="caution">
    <text evidence="2">The sequence shown here is derived from an EMBL/GenBank/DDBJ whole genome shotgun (WGS) entry which is preliminary data.</text>
</comment>
<dbReference type="InterPro" id="IPR036165">
    <property type="entry name" value="YefM-like_sf"/>
</dbReference>
<evidence type="ECO:0000313" key="2">
    <source>
        <dbReference type="EMBL" id="KRG17962.1"/>
    </source>
</evidence>
<gene>
    <name evidence="2" type="ORF">CC99x_01918</name>
</gene>
<reference evidence="2" key="1">
    <citation type="submission" date="2015-09" db="EMBL/GenBank/DDBJ databases">
        <title>Draft Genome Sequences of Two Novel Amoeba-resistant Intranuclear Bacteria, Candidatus Berkiella cookevillensis and Candidatus Berkiella aquae.</title>
        <authorList>
            <person name="Mehari Y.T."/>
            <person name="Arivett B.A."/>
            <person name="Farone A.L."/>
            <person name="Gunderson J.H."/>
            <person name="Farone M.B."/>
        </authorList>
    </citation>
    <scope>NUCLEOTIDE SEQUENCE [LARGE SCALE GENOMIC DNA]</scope>
    <source>
        <strain evidence="2">CC99</strain>
    </source>
</reference>
<organism evidence="2">
    <name type="scientific">Candidatus Berkiella cookevillensis</name>
    <dbReference type="NCBI Taxonomy" id="437022"/>
    <lineage>
        <taxon>Bacteria</taxon>
        <taxon>Pseudomonadati</taxon>
        <taxon>Pseudomonadota</taxon>
        <taxon>Gammaproteobacteria</taxon>
        <taxon>Candidatus Berkiellales</taxon>
        <taxon>Candidatus Berkiellaceae</taxon>
        <taxon>Candidatus Berkiella</taxon>
    </lineage>
</organism>